<comment type="caution">
    <text evidence="8">The sequence shown here is derived from an EMBL/GenBank/DDBJ whole genome shotgun (WGS) entry which is preliminary data.</text>
</comment>
<comment type="similarity">
    <text evidence="2">Belongs to the ATG22 family.</text>
</comment>
<evidence type="ECO:0008006" key="10">
    <source>
        <dbReference type="Google" id="ProtNLM"/>
    </source>
</evidence>
<dbReference type="SUPFAM" id="SSF103473">
    <property type="entry name" value="MFS general substrate transporter"/>
    <property type="match status" value="1"/>
</dbReference>
<accession>A0A8J2T128</accession>
<feature type="transmembrane region" description="Helical" evidence="7">
    <location>
        <begin position="350"/>
        <end position="370"/>
    </location>
</feature>
<feature type="transmembrane region" description="Helical" evidence="7">
    <location>
        <begin position="477"/>
        <end position="499"/>
    </location>
</feature>
<evidence type="ECO:0000256" key="3">
    <source>
        <dbReference type="ARBA" id="ARBA00022448"/>
    </source>
</evidence>
<feature type="non-terminal residue" evidence="8">
    <location>
        <position position="1"/>
    </location>
</feature>
<feature type="transmembrane region" description="Helical" evidence="7">
    <location>
        <begin position="186"/>
        <end position="203"/>
    </location>
</feature>
<gene>
    <name evidence="8" type="ORF">PECAL_6P19320</name>
</gene>
<feature type="transmembrane region" description="Helical" evidence="7">
    <location>
        <begin position="382"/>
        <end position="401"/>
    </location>
</feature>
<feature type="transmembrane region" description="Helical" evidence="7">
    <location>
        <begin position="237"/>
        <end position="255"/>
    </location>
</feature>
<keyword evidence="5 7" id="KW-1133">Transmembrane helix</keyword>
<evidence type="ECO:0000256" key="6">
    <source>
        <dbReference type="ARBA" id="ARBA00023136"/>
    </source>
</evidence>
<dbReference type="PANTHER" id="PTHR23519:SF1">
    <property type="entry name" value="AUTOPHAGY-RELATED PROTEIN 22"/>
    <property type="match status" value="1"/>
</dbReference>
<feature type="transmembrane region" description="Helical" evidence="7">
    <location>
        <begin position="413"/>
        <end position="429"/>
    </location>
</feature>
<dbReference type="Pfam" id="PF11700">
    <property type="entry name" value="ATG22"/>
    <property type="match status" value="1"/>
</dbReference>
<keyword evidence="6 7" id="KW-0472">Membrane</keyword>
<dbReference type="Proteomes" id="UP000789595">
    <property type="component" value="Unassembled WGS sequence"/>
</dbReference>
<keyword evidence="9" id="KW-1185">Reference proteome</keyword>
<comment type="subcellular location">
    <subcellularLocation>
        <location evidence="1">Endomembrane system</location>
        <topology evidence="1">Multi-pass membrane protein</topology>
    </subcellularLocation>
</comment>
<dbReference type="PANTHER" id="PTHR23519">
    <property type="entry name" value="AUTOPHAGY-RELATED PROTEIN 22"/>
    <property type="match status" value="1"/>
</dbReference>
<evidence type="ECO:0000256" key="4">
    <source>
        <dbReference type="ARBA" id="ARBA00022692"/>
    </source>
</evidence>
<evidence type="ECO:0000256" key="1">
    <source>
        <dbReference type="ARBA" id="ARBA00004127"/>
    </source>
</evidence>
<reference evidence="8" key="1">
    <citation type="submission" date="2021-11" db="EMBL/GenBank/DDBJ databases">
        <authorList>
            <consortium name="Genoscope - CEA"/>
            <person name="William W."/>
        </authorList>
    </citation>
    <scope>NUCLEOTIDE SEQUENCE</scope>
</reference>
<proteinExistence type="inferred from homology"/>
<feature type="transmembrane region" description="Helical" evidence="7">
    <location>
        <begin position="261"/>
        <end position="281"/>
    </location>
</feature>
<dbReference type="InterPro" id="IPR036259">
    <property type="entry name" value="MFS_trans_sf"/>
</dbReference>
<evidence type="ECO:0000256" key="5">
    <source>
        <dbReference type="ARBA" id="ARBA00022989"/>
    </source>
</evidence>
<feature type="transmembrane region" description="Helical" evidence="7">
    <location>
        <begin position="449"/>
        <end position="471"/>
    </location>
</feature>
<dbReference type="InterPro" id="IPR050495">
    <property type="entry name" value="ATG22/LtaA_families"/>
</dbReference>
<dbReference type="GO" id="GO:0012505">
    <property type="term" value="C:endomembrane system"/>
    <property type="evidence" value="ECO:0007669"/>
    <property type="project" value="UniProtKB-SubCell"/>
</dbReference>
<evidence type="ECO:0000256" key="2">
    <source>
        <dbReference type="ARBA" id="ARBA00006978"/>
    </source>
</evidence>
<keyword evidence="4 7" id="KW-0812">Transmembrane</keyword>
<evidence type="ECO:0000313" key="9">
    <source>
        <dbReference type="Proteomes" id="UP000789595"/>
    </source>
</evidence>
<feature type="transmembrane region" description="Helical" evidence="7">
    <location>
        <begin position="162"/>
        <end position="180"/>
    </location>
</feature>
<keyword evidence="3" id="KW-0813">Transport</keyword>
<dbReference type="EMBL" id="CAKKNE010000006">
    <property type="protein sequence ID" value="CAH0380290.1"/>
    <property type="molecule type" value="Genomic_DNA"/>
</dbReference>
<evidence type="ECO:0000313" key="8">
    <source>
        <dbReference type="EMBL" id="CAH0380290.1"/>
    </source>
</evidence>
<dbReference type="Gene3D" id="1.20.1250.20">
    <property type="entry name" value="MFS general substrate transporter like domains"/>
    <property type="match status" value="1"/>
</dbReference>
<dbReference type="OrthoDB" id="191614at2759"/>
<evidence type="ECO:0000256" key="7">
    <source>
        <dbReference type="SAM" id="Phobius"/>
    </source>
</evidence>
<name>A0A8J2T128_9STRA</name>
<dbReference type="InterPro" id="IPR024671">
    <property type="entry name" value="Atg22-like"/>
</dbReference>
<feature type="transmembrane region" description="Helical" evidence="7">
    <location>
        <begin position="129"/>
        <end position="150"/>
    </location>
</feature>
<organism evidence="8 9">
    <name type="scientific">Pelagomonas calceolata</name>
    <dbReference type="NCBI Taxonomy" id="35677"/>
    <lineage>
        <taxon>Eukaryota</taxon>
        <taxon>Sar</taxon>
        <taxon>Stramenopiles</taxon>
        <taxon>Ochrophyta</taxon>
        <taxon>Pelagophyceae</taxon>
        <taxon>Pelagomonadales</taxon>
        <taxon>Pelagomonadaceae</taxon>
        <taxon>Pelagomonas</taxon>
    </lineage>
</organism>
<protein>
    <recommendedName>
        <fullName evidence="10">Major facilitator superfamily (MFS) profile domain-containing protein</fullName>
    </recommendedName>
</protein>
<dbReference type="AlphaFoldDB" id="A0A8J2T128"/>
<feature type="transmembrane region" description="Helical" evidence="7">
    <location>
        <begin position="322"/>
        <end position="344"/>
    </location>
</feature>
<sequence>SQQQACFWAAITVPCVPVRACSEWFGASRAPGSNAAARGCRAQHLSTMLKTMNCNRGNPDVTGFVLNQVGRGVLFNAALFLLGTYLYLANKAAGCPNAVCIDEEDNNRDPTPVPTPSQNCGKVWGARPAALVSFGLTIGQVTIACLMPVVGSVVDHSHHRKSIGMAGLFGAWLVCGLQAAVTRHTWQVLLILYFTIYMLGYMANQTCAMAYLPELTEDDDILASINGRARVKEMSCMLLYMIVVAASQLVLKLDAVDTGRVAALVSAVVGGVITLMSWRYFTERPASRVLPENANLLLYGFVNIRETTKELYEEAPDLLKFLVSYAFSEAGTGGVVGLVAIYLIEQLEMCNYVVVLVCAIVFTVPGAALSSKAAQGGRAKRAHAGCLAFLSLVIFCVPFVIYKPAHAKGGLPWVFAVLLGLGLGFLYPAQRNVFSVLVPGGMEGRVLGIYNFFGASLSWMPSLLFGATYQGTGSMRLGMALVCVFHAIACVGLVVCVDVQKGSEVSRRTRSKRRGAAFAGGVAPAPAALTT</sequence>